<dbReference type="EMBL" id="JAKUCV010005072">
    <property type="protein sequence ID" value="KAJ4832796.1"/>
    <property type="molecule type" value="Genomic_DNA"/>
</dbReference>
<name>A0A9Q0FJW0_9ROSI</name>
<reference evidence="2" key="2">
    <citation type="journal article" date="2023" name="Plants (Basel)">
        <title>Annotation of the Turnera subulata (Passifloraceae) Draft Genome Reveals the S-Locus Evolved after the Divergence of Turneroideae from Passifloroideae in a Stepwise Manner.</title>
        <authorList>
            <person name="Henning P.M."/>
            <person name="Roalson E.H."/>
            <person name="Mir W."/>
            <person name="McCubbin A.G."/>
            <person name="Shore J.S."/>
        </authorList>
    </citation>
    <scope>NUCLEOTIDE SEQUENCE</scope>
    <source>
        <strain evidence="2">F60SS</strain>
    </source>
</reference>
<accession>A0A9Q0FJW0</accession>
<sequence length="565" mass="60595">MDSKRRSWTPEDVHLTLARYGEVVDVFIPNKVSKQGRRFAFVRFRNGGDISVSISAIKRVRSETGTLYANVARVRAGKSPPVVHVQPHSSQNVAGPVAAAPKSYAAAVIPISQSPQHFQQPDPMITYSLHKDTLDWMAHCALGVLKKPVASHELLGIFLAKGIGGVSFSSVSFDTVVINFPNATEMNALLPELIEVAPDTLNRSKLDAAWVKIHTTIRGLVSKTLTASILGKNYVIIVVESCAEGCSSFSFGPRGLQIQNLSHTVQGSPVISSLVRVEGKAVSQADPQSHPAQSAGAINSDPFNLQEIIARTKSAEGKTIITANHEEECSKSAGYHTRTNPSFATSTNRGADYALQHPIQMISNKTSPLVDYASSTSKSGKDGSTSINAMSTTSNTGSSQTIPSENISISIQSASGYPESNQCSNVNHSLSQSMPTNHSPNNDDSQALKPSEERVSPLENTLDVSLEGSLETSSRSFEDTGEGVELSLKALQRHFMILLEKAKLNRGVKFGRKGKLKRIKKITCGGGIQSLLSGDSSTQDNDIAMGNRRGCCLKLSQLSEVIGGR</sequence>
<protein>
    <recommendedName>
        <fullName evidence="4">RRM domain-containing protein</fullName>
    </recommendedName>
</protein>
<evidence type="ECO:0000313" key="2">
    <source>
        <dbReference type="EMBL" id="KAJ4832796.1"/>
    </source>
</evidence>
<evidence type="ECO:0000256" key="1">
    <source>
        <dbReference type="SAM" id="MobiDB-lite"/>
    </source>
</evidence>
<dbReference type="InterPro" id="IPR012677">
    <property type="entry name" value="Nucleotide-bd_a/b_plait_sf"/>
</dbReference>
<dbReference type="InterPro" id="IPR035979">
    <property type="entry name" value="RBD_domain_sf"/>
</dbReference>
<feature type="region of interest" description="Disordered" evidence="1">
    <location>
        <begin position="370"/>
        <end position="479"/>
    </location>
</feature>
<dbReference type="GO" id="GO:0003676">
    <property type="term" value="F:nucleic acid binding"/>
    <property type="evidence" value="ECO:0007669"/>
    <property type="project" value="InterPro"/>
</dbReference>
<organism evidence="2 3">
    <name type="scientific">Turnera subulata</name>
    <dbReference type="NCBI Taxonomy" id="218843"/>
    <lineage>
        <taxon>Eukaryota</taxon>
        <taxon>Viridiplantae</taxon>
        <taxon>Streptophyta</taxon>
        <taxon>Embryophyta</taxon>
        <taxon>Tracheophyta</taxon>
        <taxon>Spermatophyta</taxon>
        <taxon>Magnoliopsida</taxon>
        <taxon>eudicotyledons</taxon>
        <taxon>Gunneridae</taxon>
        <taxon>Pentapetalae</taxon>
        <taxon>rosids</taxon>
        <taxon>fabids</taxon>
        <taxon>Malpighiales</taxon>
        <taxon>Passifloraceae</taxon>
        <taxon>Turnera</taxon>
    </lineage>
</organism>
<dbReference type="AlphaFoldDB" id="A0A9Q0FJW0"/>
<keyword evidence="3" id="KW-1185">Reference proteome</keyword>
<proteinExistence type="predicted"/>
<dbReference type="SUPFAM" id="SSF54928">
    <property type="entry name" value="RNA-binding domain, RBD"/>
    <property type="match status" value="1"/>
</dbReference>
<dbReference type="OrthoDB" id="360390at2759"/>
<evidence type="ECO:0008006" key="4">
    <source>
        <dbReference type="Google" id="ProtNLM"/>
    </source>
</evidence>
<dbReference type="Proteomes" id="UP001141552">
    <property type="component" value="Unassembled WGS sequence"/>
</dbReference>
<comment type="caution">
    <text evidence="2">The sequence shown here is derived from an EMBL/GenBank/DDBJ whole genome shotgun (WGS) entry which is preliminary data.</text>
</comment>
<feature type="compositionally biased region" description="Low complexity" evidence="1">
    <location>
        <begin position="374"/>
        <end position="386"/>
    </location>
</feature>
<dbReference type="Gene3D" id="3.30.70.330">
    <property type="match status" value="1"/>
</dbReference>
<gene>
    <name evidence="2" type="ORF">Tsubulata_047206</name>
</gene>
<feature type="compositionally biased region" description="Polar residues" evidence="1">
    <location>
        <begin position="387"/>
        <end position="445"/>
    </location>
</feature>
<reference evidence="2" key="1">
    <citation type="submission" date="2022-02" db="EMBL/GenBank/DDBJ databases">
        <authorList>
            <person name="Henning P.M."/>
            <person name="McCubbin A.G."/>
            <person name="Shore J.S."/>
        </authorList>
    </citation>
    <scope>NUCLEOTIDE SEQUENCE</scope>
    <source>
        <strain evidence="2">F60SS</strain>
        <tissue evidence="2">Leaves</tissue>
    </source>
</reference>
<evidence type="ECO:0000313" key="3">
    <source>
        <dbReference type="Proteomes" id="UP001141552"/>
    </source>
</evidence>